<sequence>MPGSLCNLCASYCKSPAGLARTGKGSESTAESGNHSADWMHAQSAPRTKTVLACLNLVHTLRGASDS</sequence>
<dbReference type="EMBL" id="LT837803">
    <property type="protein sequence ID" value="SMB26863.1"/>
    <property type="molecule type" value="Genomic_DNA"/>
</dbReference>
<keyword evidence="2" id="KW-1185">Reference proteome</keyword>
<dbReference type="Proteomes" id="UP000242886">
    <property type="component" value="Chromosome SDENCHOL"/>
</dbReference>
<dbReference type="AlphaFoldDB" id="A0A7Z7MVC2"/>
<accession>A0A7Z7MVC2</accession>
<proteinExistence type="predicted"/>
<gene>
    <name evidence="1" type="ORF">SDENCHOL_20237</name>
</gene>
<reference evidence="1" key="1">
    <citation type="submission" date="2017-03" db="EMBL/GenBank/DDBJ databases">
        <authorList>
            <consortium name="AG Boll"/>
        </authorList>
    </citation>
    <scope>NUCLEOTIDE SEQUENCE [LARGE SCALE GENOMIC DNA]</scope>
    <source>
        <strain evidence="1">Chol</strain>
    </source>
</reference>
<evidence type="ECO:0000313" key="2">
    <source>
        <dbReference type="Proteomes" id="UP000242886"/>
    </source>
</evidence>
<name>A0A7Z7MVC2_9PROT</name>
<protein>
    <submittedName>
        <fullName evidence="1">Uncharacterized protein</fullName>
    </submittedName>
</protein>
<organism evidence="1 2">
    <name type="scientific">Sterolibacterium denitrificans</name>
    <dbReference type="NCBI Taxonomy" id="157592"/>
    <lineage>
        <taxon>Bacteria</taxon>
        <taxon>Pseudomonadati</taxon>
        <taxon>Pseudomonadota</taxon>
        <taxon>Betaproteobacteria</taxon>
        <taxon>Nitrosomonadales</taxon>
        <taxon>Sterolibacteriaceae</taxon>
        <taxon>Sterolibacterium</taxon>
    </lineage>
</organism>
<evidence type="ECO:0000313" key="1">
    <source>
        <dbReference type="EMBL" id="SMB26863.1"/>
    </source>
</evidence>